<dbReference type="AlphaFoldDB" id="A0A0L6VDE8"/>
<proteinExistence type="predicted"/>
<evidence type="ECO:0000313" key="3">
    <source>
        <dbReference type="Proteomes" id="UP000037035"/>
    </source>
</evidence>
<gene>
    <name evidence="2" type="ORF">VP01_1865g1</name>
</gene>
<dbReference type="VEuPathDB" id="FungiDB:VP01_1865g1"/>
<organism evidence="2 3">
    <name type="scientific">Puccinia sorghi</name>
    <dbReference type="NCBI Taxonomy" id="27349"/>
    <lineage>
        <taxon>Eukaryota</taxon>
        <taxon>Fungi</taxon>
        <taxon>Dikarya</taxon>
        <taxon>Basidiomycota</taxon>
        <taxon>Pucciniomycotina</taxon>
        <taxon>Pucciniomycetes</taxon>
        <taxon>Pucciniales</taxon>
        <taxon>Pucciniaceae</taxon>
        <taxon>Puccinia</taxon>
    </lineage>
</organism>
<name>A0A0L6VDE8_9BASI</name>
<keyword evidence="1" id="KW-0812">Transmembrane</keyword>
<keyword evidence="1" id="KW-1133">Transmembrane helix</keyword>
<feature type="transmembrane region" description="Helical" evidence="1">
    <location>
        <begin position="563"/>
        <end position="580"/>
    </location>
</feature>
<sequence>MYSLNNLNFWLADIIILFIRFKNLQNFIAFPIVNPHVYFLKSTKREGNEMGCFSTLRRKSKKISLLTAKLGELFIFLPFSLIQLLLSRRESGLISLFSDLGELLLSLPFSLFHLFPSSRESGLILTPLSELASLTIQSALASCGGISTGCDNSQVDSKLTVFVMVFVKCITMGSDWYPLCSHHPYNGKTLGDYLYIQDENSQKYSAFQNSNVVLLLRSSSRNYTKNLKYVVQVSTKQCLHVSFFFWPGEGGWWNGVVSEYYYFSNHSICLVEENGLFTLSECEFLNSIPTPHVTYKKIPAFNLGMILNQVNLPSLVAGVKWRDFSQHSRMLVQIQVCSCAFQSAKPPCPPFVQIYPIDSFFKHVLITPGINDHNYSIKWICEVCPKYLCFNPLFFSYSFLTISPPSVYFLSFPPSKSFSIIIVGLYLSKKIVGGFQVEISCVQASIVSATFSLSSLSPYDIIHNTTDDACTSHPSTQASKTNRQKIIWWYQGLAHVKIFLKHIRIWFFPEVLITVLSTFNWFHWTDIHCWLGTKPQWLPDFEEMWWLWVIPFRCKKKGFRWKVILLQNLPALFIINALVFQRIALLFLYFFLYTINPLFLSPIVHQAFSESNPKVFLFHSLLSSSEPLSPCCNIRYYLSDAVLGKHDCFILFVLILDGQTLLGENNAINESLHVSKFKMNVGVPESTPLWRNRREIQFSPYPAIN</sequence>
<comment type="caution">
    <text evidence="2">The sequence shown here is derived from an EMBL/GenBank/DDBJ whole genome shotgun (WGS) entry which is preliminary data.</text>
</comment>
<protein>
    <submittedName>
        <fullName evidence="2">Uncharacterized protein</fullName>
    </submittedName>
</protein>
<dbReference type="Proteomes" id="UP000037035">
    <property type="component" value="Unassembled WGS sequence"/>
</dbReference>
<dbReference type="EMBL" id="LAVV01006687">
    <property type="protein sequence ID" value="KNZ58768.1"/>
    <property type="molecule type" value="Genomic_DNA"/>
</dbReference>
<accession>A0A0L6VDE8</accession>
<keyword evidence="3" id="KW-1185">Reference proteome</keyword>
<reference evidence="2 3" key="1">
    <citation type="submission" date="2015-08" db="EMBL/GenBank/DDBJ databases">
        <title>Next Generation Sequencing and Analysis of the Genome of Puccinia sorghi L Schw, the Causal Agent of Maize Common Rust.</title>
        <authorList>
            <person name="Rochi L."/>
            <person name="Burguener G."/>
            <person name="Darino M."/>
            <person name="Turjanski A."/>
            <person name="Kreff E."/>
            <person name="Dieguez M.J."/>
            <person name="Sacco F."/>
        </authorList>
    </citation>
    <scope>NUCLEOTIDE SEQUENCE [LARGE SCALE GENOMIC DNA]</scope>
    <source>
        <strain evidence="2 3">RO10H11247</strain>
    </source>
</reference>
<keyword evidence="1" id="KW-0472">Membrane</keyword>
<feature type="transmembrane region" description="Helical" evidence="1">
    <location>
        <begin position="66"/>
        <end position="86"/>
    </location>
</feature>
<evidence type="ECO:0000313" key="2">
    <source>
        <dbReference type="EMBL" id="KNZ58768.1"/>
    </source>
</evidence>
<evidence type="ECO:0000256" key="1">
    <source>
        <dbReference type="SAM" id="Phobius"/>
    </source>
</evidence>